<proteinExistence type="predicted"/>
<gene>
    <name evidence="3" type="primary">LOC110089709</name>
</gene>
<sequence>MNDYEIIGMEHLPEGPGIIIFYHGTLNIDYVYFISNLYVQKGRLCVSVLDKALFLIPGMKLVFDVAGCISGSKAECLEVLKKGYLLGIAPGGGREAIFSDQNYRLVWGKRTGFAKVALEAKVPIIPMFTQNIQEFFRGYGRIGLIKWLYEKIRMMCLPIHGGFPVKLRTYFGEPIPYDPNITADELAEKTKVAIENLRDRHQKIPGNILRAVSERFVKHPKDD</sequence>
<evidence type="ECO:0000313" key="3">
    <source>
        <dbReference type="RefSeq" id="XP_020668636.2"/>
    </source>
</evidence>
<dbReference type="RefSeq" id="XP_020668636.2">
    <property type="nucleotide sequence ID" value="XM_020812977.2"/>
</dbReference>
<dbReference type="SMART" id="SM00563">
    <property type="entry name" value="PlsC"/>
    <property type="match status" value="1"/>
</dbReference>
<dbReference type="Proteomes" id="UP001652642">
    <property type="component" value="Chromosome 4"/>
</dbReference>
<dbReference type="CDD" id="cd07987">
    <property type="entry name" value="LPLAT_MGAT-like"/>
    <property type="match status" value="1"/>
</dbReference>
<accession>A0A6J0V6V2</accession>
<dbReference type="AlphaFoldDB" id="A0A6J0V6V2"/>
<reference evidence="3" key="1">
    <citation type="submission" date="2025-08" db="UniProtKB">
        <authorList>
            <consortium name="RefSeq"/>
        </authorList>
    </citation>
    <scope>IDENTIFICATION</scope>
</reference>
<keyword evidence="2" id="KW-1185">Reference proteome</keyword>
<dbReference type="GO" id="GO:0016746">
    <property type="term" value="F:acyltransferase activity"/>
    <property type="evidence" value="ECO:0007669"/>
    <property type="project" value="InterPro"/>
</dbReference>
<evidence type="ECO:0000313" key="2">
    <source>
        <dbReference type="Proteomes" id="UP001652642"/>
    </source>
</evidence>
<dbReference type="PANTHER" id="PTHR22753">
    <property type="entry name" value="TRANSMEMBRANE PROTEIN 68"/>
    <property type="match status" value="1"/>
</dbReference>
<dbReference type="Pfam" id="PF01553">
    <property type="entry name" value="Acyltransferase"/>
    <property type="match status" value="1"/>
</dbReference>
<protein>
    <submittedName>
        <fullName evidence="3">DGAT1/2-independent enzyme synthesizing storage lipids-like</fullName>
    </submittedName>
</protein>
<dbReference type="SUPFAM" id="SSF69593">
    <property type="entry name" value="Glycerol-3-phosphate (1)-acyltransferase"/>
    <property type="match status" value="1"/>
</dbReference>
<name>A0A6J0V6V2_9SAUR</name>
<dbReference type="GeneID" id="110089709"/>
<dbReference type="GO" id="GO:0016020">
    <property type="term" value="C:membrane"/>
    <property type="evidence" value="ECO:0007669"/>
    <property type="project" value="TreeGrafter"/>
</dbReference>
<organism evidence="2 3">
    <name type="scientific">Pogona vitticeps</name>
    <name type="common">central bearded dragon</name>
    <dbReference type="NCBI Taxonomy" id="103695"/>
    <lineage>
        <taxon>Eukaryota</taxon>
        <taxon>Metazoa</taxon>
        <taxon>Chordata</taxon>
        <taxon>Craniata</taxon>
        <taxon>Vertebrata</taxon>
        <taxon>Euteleostomi</taxon>
        <taxon>Lepidosauria</taxon>
        <taxon>Squamata</taxon>
        <taxon>Bifurcata</taxon>
        <taxon>Unidentata</taxon>
        <taxon>Episquamata</taxon>
        <taxon>Toxicofera</taxon>
        <taxon>Iguania</taxon>
        <taxon>Acrodonta</taxon>
        <taxon>Agamidae</taxon>
        <taxon>Amphibolurinae</taxon>
        <taxon>Pogona</taxon>
    </lineage>
</organism>
<dbReference type="PANTHER" id="PTHR22753:SF23">
    <property type="entry name" value="TRANSMEMBRANE PROTEIN 68"/>
    <property type="match status" value="1"/>
</dbReference>
<feature type="domain" description="Phospholipid/glycerol acyltransferase" evidence="1">
    <location>
        <begin position="17"/>
        <end position="132"/>
    </location>
</feature>
<dbReference type="KEGG" id="pvt:110089709"/>
<dbReference type="InterPro" id="IPR002123">
    <property type="entry name" value="Plipid/glycerol_acylTrfase"/>
</dbReference>
<evidence type="ECO:0000259" key="1">
    <source>
        <dbReference type="SMART" id="SM00563"/>
    </source>
</evidence>